<dbReference type="EMBL" id="JAUCGM010000176">
    <property type="protein sequence ID" value="MDM8562499.1"/>
    <property type="molecule type" value="Genomic_DNA"/>
</dbReference>
<comment type="caution">
    <text evidence="1">The sequence shown here is derived from an EMBL/GenBank/DDBJ whole genome shotgun (WGS) entry which is preliminary data.</text>
</comment>
<sequence length="99" mass="11763">MTRIEEGYLAFEFGDRWRVFKLDEHRDYRERIGKLGGSKAIDFLGILDNQALYFIEVKDFREHRIENKTRFLKGKLPECQLIEGECQLFQGELPLPIAR</sequence>
<gene>
    <name evidence="1" type="ORF">QUF54_04015</name>
</gene>
<keyword evidence="2" id="KW-1185">Reference proteome</keyword>
<proteinExistence type="predicted"/>
<organism evidence="1 2">
    <name type="scientific">Candidatus Marithioploca araucensis</name>
    <dbReference type="NCBI Taxonomy" id="70273"/>
    <lineage>
        <taxon>Bacteria</taxon>
        <taxon>Pseudomonadati</taxon>
        <taxon>Pseudomonadota</taxon>
        <taxon>Gammaproteobacteria</taxon>
        <taxon>Thiotrichales</taxon>
        <taxon>Thiotrichaceae</taxon>
        <taxon>Candidatus Marithioploca</taxon>
    </lineage>
</organism>
<evidence type="ECO:0000313" key="1">
    <source>
        <dbReference type="EMBL" id="MDM8562499.1"/>
    </source>
</evidence>
<reference evidence="1" key="1">
    <citation type="submission" date="2023-06" db="EMBL/GenBank/DDBJ databases">
        <title>Uncultivated large filamentous bacteria from sulfidic sediments reveal new species and different genomic features in energy metabolism and defense.</title>
        <authorList>
            <person name="Fonseca A."/>
        </authorList>
    </citation>
    <scope>NUCLEOTIDE SEQUENCE</scope>
    <source>
        <strain evidence="1">HSG4</strain>
    </source>
</reference>
<evidence type="ECO:0000313" key="2">
    <source>
        <dbReference type="Proteomes" id="UP001171945"/>
    </source>
</evidence>
<protein>
    <recommendedName>
        <fullName evidence="3">VRR-NUC domain-containing protein</fullName>
    </recommendedName>
</protein>
<accession>A0ABT7VS59</accession>
<evidence type="ECO:0008006" key="3">
    <source>
        <dbReference type="Google" id="ProtNLM"/>
    </source>
</evidence>
<name>A0ABT7VS59_9GAMM</name>
<dbReference type="Proteomes" id="UP001171945">
    <property type="component" value="Unassembled WGS sequence"/>
</dbReference>